<organism evidence="6 7">
    <name type="scientific">Penicillium citrinum</name>
    <dbReference type="NCBI Taxonomy" id="5077"/>
    <lineage>
        <taxon>Eukaryota</taxon>
        <taxon>Fungi</taxon>
        <taxon>Dikarya</taxon>
        <taxon>Ascomycota</taxon>
        <taxon>Pezizomycotina</taxon>
        <taxon>Eurotiomycetes</taxon>
        <taxon>Eurotiomycetidae</taxon>
        <taxon>Eurotiales</taxon>
        <taxon>Aspergillaceae</taxon>
        <taxon>Penicillium</taxon>
    </lineage>
</organism>
<evidence type="ECO:0000313" key="6">
    <source>
        <dbReference type="EMBL" id="KAJ5243483.1"/>
    </source>
</evidence>
<proteinExistence type="predicted"/>
<evidence type="ECO:0008006" key="8">
    <source>
        <dbReference type="Google" id="ProtNLM"/>
    </source>
</evidence>
<evidence type="ECO:0000256" key="4">
    <source>
        <dbReference type="ARBA" id="ARBA00023136"/>
    </source>
</evidence>
<name>A0A9W9PG45_PENCI</name>
<dbReference type="SUPFAM" id="SSF103473">
    <property type="entry name" value="MFS general substrate transporter"/>
    <property type="match status" value="1"/>
</dbReference>
<dbReference type="Proteomes" id="UP001147733">
    <property type="component" value="Unassembled WGS sequence"/>
</dbReference>
<keyword evidence="7" id="KW-1185">Reference proteome</keyword>
<evidence type="ECO:0000313" key="7">
    <source>
        <dbReference type="Proteomes" id="UP001147733"/>
    </source>
</evidence>
<dbReference type="GO" id="GO:1990961">
    <property type="term" value="P:xenobiotic detoxification by transmembrane export across the plasma membrane"/>
    <property type="evidence" value="ECO:0007669"/>
    <property type="project" value="TreeGrafter"/>
</dbReference>
<keyword evidence="4 5" id="KW-0472">Membrane</keyword>
<dbReference type="GO" id="GO:0015244">
    <property type="term" value="F:fluconazole transmembrane transporter activity"/>
    <property type="evidence" value="ECO:0007669"/>
    <property type="project" value="TreeGrafter"/>
</dbReference>
<keyword evidence="3 5" id="KW-1133">Transmembrane helix</keyword>
<sequence>MASLLRILPDSTIYLFWYAASHALTGSTLSIPRGNARVSTSSRIFQGHWFQRNNICISELPRKVEQRRHTRPESITRRQYFRVLDTRSSGELEPGRVMVVSWYGPHDQYNPQFWPASIKSLIYIQIKFCTFIVYLASSIFSIVEPDFIQAYKVPTAVGSLGLALVLLSYGIGALLLSPLSEILAIGRNPPNIISLTLFIIVSGAATAVDHVPGLLVLRFLQGFLGSPCLATGAASLADITSLINIPCGLWIWGTCAVAAPAIAPSIAGFSVMKNGWKRSMWEILWGAAPCFIMMLFLPETSGPTILHKRAARLRALTDNQYLRAPSEIDGKCDINSILYGALAMPWKINALDPAIMFTTIYIALVYAIFYSFFEVVPLVYQGVCDMGLVFLAAIIAVLIAMPFYYIFIHQYIAKPIQIGSIPL</sequence>
<feature type="transmembrane region" description="Helical" evidence="5">
    <location>
        <begin position="214"/>
        <end position="237"/>
    </location>
</feature>
<feature type="transmembrane region" description="Helical" evidence="5">
    <location>
        <begin position="121"/>
        <end position="143"/>
    </location>
</feature>
<dbReference type="PANTHER" id="PTHR23502:SF23">
    <property type="entry name" value="FLUCONAZOLE RESISTANCE PROTEIN 1"/>
    <property type="match status" value="1"/>
</dbReference>
<dbReference type="GeneID" id="81379897"/>
<evidence type="ECO:0000256" key="1">
    <source>
        <dbReference type="ARBA" id="ARBA00004141"/>
    </source>
</evidence>
<dbReference type="OrthoDB" id="3357846at2759"/>
<dbReference type="PANTHER" id="PTHR23502">
    <property type="entry name" value="MAJOR FACILITATOR SUPERFAMILY"/>
    <property type="match status" value="1"/>
</dbReference>
<dbReference type="EMBL" id="JAPQKT010000001">
    <property type="protein sequence ID" value="KAJ5243483.1"/>
    <property type="molecule type" value="Genomic_DNA"/>
</dbReference>
<comment type="caution">
    <text evidence="6">The sequence shown here is derived from an EMBL/GenBank/DDBJ whole genome shotgun (WGS) entry which is preliminary data.</text>
</comment>
<dbReference type="InterPro" id="IPR011701">
    <property type="entry name" value="MFS"/>
</dbReference>
<reference evidence="6" key="1">
    <citation type="submission" date="2022-11" db="EMBL/GenBank/DDBJ databases">
        <authorList>
            <person name="Petersen C."/>
        </authorList>
    </citation>
    <scope>NUCLEOTIDE SEQUENCE</scope>
    <source>
        <strain evidence="6">IBT 23319</strain>
    </source>
</reference>
<dbReference type="Gene3D" id="1.20.1250.20">
    <property type="entry name" value="MFS general substrate transporter like domains"/>
    <property type="match status" value="1"/>
</dbReference>
<dbReference type="Pfam" id="PF07690">
    <property type="entry name" value="MFS_1"/>
    <property type="match status" value="1"/>
</dbReference>
<reference evidence="6" key="2">
    <citation type="journal article" date="2023" name="IMA Fungus">
        <title>Comparative genomic study of the Penicillium genus elucidates a diverse pangenome and 15 lateral gene transfer events.</title>
        <authorList>
            <person name="Petersen C."/>
            <person name="Sorensen T."/>
            <person name="Nielsen M.R."/>
            <person name="Sondergaard T.E."/>
            <person name="Sorensen J.L."/>
            <person name="Fitzpatrick D.A."/>
            <person name="Frisvad J.C."/>
            <person name="Nielsen K.L."/>
        </authorList>
    </citation>
    <scope>NUCLEOTIDE SEQUENCE</scope>
    <source>
        <strain evidence="6">IBT 23319</strain>
    </source>
</reference>
<feature type="transmembrane region" description="Helical" evidence="5">
    <location>
        <begin position="191"/>
        <end position="208"/>
    </location>
</feature>
<feature type="transmembrane region" description="Helical" evidence="5">
    <location>
        <begin position="249"/>
        <end position="271"/>
    </location>
</feature>
<feature type="transmembrane region" description="Helical" evidence="5">
    <location>
        <begin position="155"/>
        <end position="179"/>
    </location>
</feature>
<feature type="transmembrane region" description="Helical" evidence="5">
    <location>
        <begin position="379"/>
        <end position="407"/>
    </location>
</feature>
<accession>A0A9W9PG45</accession>
<protein>
    <recommendedName>
        <fullName evidence="8">Major facilitator superfamily (MFS) profile domain-containing protein</fullName>
    </recommendedName>
</protein>
<comment type="subcellular location">
    <subcellularLocation>
        <location evidence="1">Membrane</location>
        <topology evidence="1">Multi-pass membrane protein</topology>
    </subcellularLocation>
</comment>
<dbReference type="InterPro" id="IPR036259">
    <property type="entry name" value="MFS_trans_sf"/>
</dbReference>
<keyword evidence="2 5" id="KW-0812">Transmembrane</keyword>
<dbReference type="AlphaFoldDB" id="A0A9W9PG45"/>
<dbReference type="RefSeq" id="XP_056506487.1">
    <property type="nucleotide sequence ID" value="XM_056640730.1"/>
</dbReference>
<gene>
    <name evidence="6" type="ORF">N7469_001810</name>
</gene>
<feature type="transmembrane region" description="Helical" evidence="5">
    <location>
        <begin position="354"/>
        <end position="373"/>
    </location>
</feature>
<evidence type="ECO:0000256" key="5">
    <source>
        <dbReference type="SAM" id="Phobius"/>
    </source>
</evidence>
<evidence type="ECO:0000256" key="2">
    <source>
        <dbReference type="ARBA" id="ARBA00022692"/>
    </source>
</evidence>
<evidence type="ECO:0000256" key="3">
    <source>
        <dbReference type="ARBA" id="ARBA00022989"/>
    </source>
</evidence>
<dbReference type="GO" id="GO:0005886">
    <property type="term" value="C:plasma membrane"/>
    <property type="evidence" value="ECO:0007669"/>
    <property type="project" value="TreeGrafter"/>
</dbReference>